<name>A0A6J8AGB6_MYTCO</name>
<proteinExistence type="predicted"/>
<dbReference type="Proteomes" id="UP000507470">
    <property type="component" value="Unassembled WGS sequence"/>
</dbReference>
<dbReference type="AlphaFoldDB" id="A0A6J8AGB6"/>
<organism evidence="1 2">
    <name type="scientific">Mytilus coruscus</name>
    <name type="common">Sea mussel</name>
    <dbReference type="NCBI Taxonomy" id="42192"/>
    <lineage>
        <taxon>Eukaryota</taxon>
        <taxon>Metazoa</taxon>
        <taxon>Spiralia</taxon>
        <taxon>Lophotrochozoa</taxon>
        <taxon>Mollusca</taxon>
        <taxon>Bivalvia</taxon>
        <taxon>Autobranchia</taxon>
        <taxon>Pteriomorphia</taxon>
        <taxon>Mytilida</taxon>
        <taxon>Mytiloidea</taxon>
        <taxon>Mytilidae</taxon>
        <taxon>Mytilinae</taxon>
        <taxon>Mytilus</taxon>
    </lineage>
</organism>
<reference evidence="1 2" key="1">
    <citation type="submission" date="2020-06" db="EMBL/GenBank/DDBJ databases">
        <authorList>
            <person name="Li R."/>
            <person name="Bekaert M."/>
        </authorList>
    </citation>
    <scope>NUCLEOTIDE SEQUENCE [LARGE SCALE GENOMIC DNA]</scope>
    <source>
        <strain evidence="2">wild</strain>
    </source>
</reference>
<accession>A0A6J8AGB6</accession>
<dbReference type="EMBL" id="CACVKT020001354">
    <property type="protein sequence ID" value="CAC5367164.1"/>
    <property type="molecule type" value="Genomic_DNA"/>
</dbReference>
<sequence length="187" mass="21085">MRNFLLKDLDFSKFPPYTRYFKGIPCVTFEGMMIDIDIKIQLHTMANGYNIRSVGSLAAETTVGVLQAMYPTSQVSIKARDVPELISSLVEVMTCKSNPDRGFWMKTSRSSGIYPEHEADMTTRKLSDKQQTTTNGIIIPRDHEFDLLVRGTRKRRIKIGAPARGALSFTVISSLKSKILNTEFVTE</sequence>
<dbReference type="OrthoDB" id="6134475at2759"/>
<protein>
    <submittedName>
        <fullName evidence="1">Uncharacterized protein</fullName>
    </submittedName>
</protein>
<evidence type="ECO:0000313" key="2">
    <source>
        <dbReference type="Proteomes" id="UP000507470"/>
    </source>
</evidence>
<keyword evidence="2" id="KW-1185">Reference proteome</keyword>
<evidence type="ECO:0000313" key="1">
    <source>
        <dbReference type="EMBL" id="CAC5367164.1"/>
    </source>
</evidence>
<gene>
    <name evidence="1" type="ORF">MCOR_7184</name>
</gene>